<proteinExistence type="inferred from homology"/>
<dbReference type="Gene3D" id="1.10.287.380">
    <property type="entry name" value="Valyl-tRNA synthetase, C-terminal domain"/>
    <property type="match status" value="1"/>
</dbReference>
<dbReference type="InterPro" id="IPR003593">
    <property type="entry name" value="AAA+_ATPase"/>
</dbReference>
<dbReference type="PANTHER" id="PTHR42855:SF1">
    <property type="entry name" value="ABC TRANSPORTER DOMAIN-CONTAINING PROTEIN"/>
    <property type="match status" value="1"/>
</dbReference>
<evidence type="ECO:0000256" key="9">
    <source>
        <dbReference type="ARBA" id="ARBA00049360"/>
    </source>
</evidence>
<name>A0A3A1YDA6_9GAMM</name>
<protein>
    <recommendedName>
        <fullName evidence="11">ATP-binding protein Uup</fullName>
        <ecNumber evidence="11">3.6.1.-</ecNumber>
    </recommendedName>
</protein>
<dbReference type="OrthoDB" id="9762051at2"/>
<feature type="coiled-coil region" evidence="11">
    <location>
        <begin position="586"/>
        <end position="647"/>
    </location>
</feature>
<keyword evidence="1 11" id="KW-0963">Cytoplasm</keyword>
<keyword evidence="3 11" id="KW-0547">Nucleotide-binding</keyword>
<dbReference type="FunFam" id="3.40.50.300:FF:000309">
    <property type="entry name" value="ABC transporter ATP-binding protein"/>
    <property type="match status" value="1"/>
</dbReference>
<evidence type="ECO:0000256" key="3">
    <source>
        <dbReference type="ARBA" id="ARBA00022741"/>
    </source>
</evidence>
<evidence type="ECO:0000256" key="12">
    <source>
        <dbReference type="SAM" id="MobiDB-lite"/>
    </source>
</evidence>
<feature type="binding site" evidence="11">
    <location>
        <begin position="36"/>
        <end position="43"/>
    </location>
    <ligand>
        <name>ATP</name>
        <dbReference type="ChEBI" id="CHEBI:30616"/>
        <label>1</label>
    </ligand>
</feature>
<dbReference type="GO" id="GO:0005524">
    <property type="term" value="F:ATP binding"/>
    <property type="evidence" value="ECO:0007669"/>
    <property type="project" value="UniProtKB-UniRule"/>
</dbReference>
<gene>
    <name evidence="11" type="primary">uup</name>
    <name evidence="14" type="ORF">CKF59_03925</name>
</gene>
<dbReference type="GO" id="GO:0003677">
    <property type="term" value="F:DNA binding"/>
    <property type="evidence" value="ECO:0007669"/>
    <property type="project" value="UniProtKB-UniRule"/>
</dbReference>
<keyword evidence="15" id="KW-1185">Reference proteome</keyword>
<feature type="region of interest" description="Disordered" evidence="12">
    <location>
        <begin position="537"/>
        <end position="568"/>
    </location>
</feature>
<sequence>MSLVRLTDANLAFGSHVILEQINLSVENHERVCIVGRNGSGKSTLLKVILGTEDLDSGSRILENNVQIAYLRQDPPARLDLTTQEYVAQGAEHAYKVLAAHQQALEAYSQQATPELATTISRLEEEISTHDYWSIDARILTVLEQLGIPADRKLQEFSGGWLRRIELAKAFVSNPNVLLLDEPTNHLDISSIQWLETTLQSFPGAIVFISHDRTFVDHMATRIVELDRGHIYDHPGNFASYLEGRNKRLEDEKKQVALFEKNLAEEEKWIRKGIEARRTRNEGRVRALKAMRVEAQNLRKLTDFGNINVQATRSGKLVFEIESLGLELGGKTIFQDFTNRVSAKSRIAIVGDNGCGKSSLIKVLLHELPASQGSVHIGTNLQVAYFDQLRAELDLDKTAIDNVFDGKVEAYVHGATRHAIGYLGEFMFTADKARAKVSSLSGGERNRLLLAKILAKPSNLLVLDEPTNDLDIETLELLEELVSEYEGTILIVSHDRQFIDNVAVETWFMENQHIYPYVGGYSDNIELHQQLRAKEQEAREQKLARNQAKASEPAQAPATPTARVQNRTERLSYKEKQDLLNIPQQLEVHESELAELMAEIERLSADPQGYLELEAKSREVTAKEALIEQLQERWLELEEKRERLGEII</sequence>
<evidence type="ECO:0000256" key="7">
    <source>
        <dbReference type="ARBA" id="ARBA00023125"/>
    </source>
</evidence>
<comment type="catalytic activity">
    <reaction evidence="9 11">
        <text>ATP + H2O = ADP + phosphate + H(+)</text>
        <dbReference type="Rhea" id="RHEA:13065"/>
        <dbReference type="ChEBI" id="CHEBI:15377"/>
        <dbReference type="ChEBI" id="CHEBI:15378"/>
        <dbReference type="ChEBI" id="CHEBI:30616"/>
        <dbReference type="ChEBI" id="CHEBI:43474"/>
        <dbReference type="ChEBI" id="CHEBI:456216"/>
    </reaction>
</comment>
<comment type="subcellular location">
    <subcellularLocation>
        <location evidence="11">Cytoplasm</location>
    </subcellularLocation>
    <text evidence="11">Associates with ribosomes.</text>
</comment>
<feature type="domain" description="ABC transporter" evidence="13">
    <location>
        <begin position="319"/>
        <end position="544"/>
    </location>
</feature>
<evidence type="ECO:0000256" key="6">
    <source>
        <dbReference type="ARBA" id="ARBA00022840"/>
    </source>
</evidence>
<dbReference type="PROSITE" id="PS00211">
    <property type="entry name" value="ABC_TRANSPORTER_1"/>
    <property type="match status" value="2"/>
</dbReference>
<keyword evidence="2 11" id="KW-0677">Repeat</keyword>
<reference evidence="14 15" key="1">
    <citation type="submission" date="2017-08" db="EMBL/GenBank/DDBJ databases">
        <title>Reclassification of Bisgaard taxon 37 and 44.</title>
        <authorList>
            <person name="Christensen H."/>
        </authorList>
    </citation>
    <scope>NUCLEOTIDE SEQUENCE [LARGE SCALE GENOMIC DNA]</scope>
    <source>
        <strain evidence="14 15">EEAB3T1</strain>
    </source>
</reference>
<keyword evidence="6 11" id="KW-0067">ATP-binding</keyword>
<evidence type="ECO:0000313" key="15">
    <source>
        <dbReference type="Proteomes" id="UP000265964"/>
    </source>
</evidence>
<dbReference type="RefSeq" id="WP_119534674.1">
    <property type="nucleotide sequence ID" value="NZ_NRJF01000098.1"/>
</dbReference>
<dbReference type="InterPro" id="IPR017871">
    <property type="entry name" value="ABC_transporter-like_CS"/>
</dbReference>
<keyword evidence="5 11" id="KW-0378">Hydrolase</keyword>
<dbReference type="HAMAP" id="MF_00848">
    <property type="entry name" value="Uup"/>
    <property type="match status" value="1"/>
</dbReference>
<evidence type="ECO:0000259" key="13">
    <source>
        <dbReference type="PROSITE" id="PS50893"/>
    </source>
</evidence>
<feature type="binding site" evidence="11">
    <location>
        <begin position="351"/>
        <end position="358"/>
    </location>
    <ligand>
        <name>ATP</name>
        <dbReference type="ChEBI" id="CHEBI:30616"/>
        <label>2</label>
    </ligand>
</feature>
<keyword evidence="8 11" id="KW-0234">DNA repair</keyword>
<feature type="domain" description="ABC transporter" evidence="13">
    <location>
        <begin position="4"/>
        <end position="253"/>
    </location>
</feature>
<dbReference type="SUPFAM" id="SSF52540">
    <property type="entry name" value="P-loop containing nucleoside triphosphate hydrolases"/>
    <property type="match status" value="2"/>
</dbReference>
<dbReference type="InterPro" id="IPR003439">
    <property type="entry name" value="ABC_transporter-like_ATP-bd"/>
</dbReference>
<dbReference type="PROSITE" id="PS50893">
    <property type="entry name" value="ABC_TRANSPORTER_2"/>
    <property type="match status" value="2"/>
</dbReference>
<dbReference type="CDD" id="cd03221">
    <property type="entry name" value="ABCF_EF-3"/>
    <property type="match status" value="2"/>
</dbReference>
<dbReference type="InterPro" id="IPR043686">
    <property type="entry name" value="Uup"/>
</dbReference>
<evidence type="ECO:0000256" key="1">
    <source>
        <dbReference type="ARBA" id="ARBA00022490"/>
    </source>
</evidence>
<evidence type="ECO:0000256" key="8">
    <source>
        <dbReference type="ARBA" id="ARBA00023204"/>
    </source>
</evidence>
<dbReference type="EMBL" id="NRJF01000098">
    <property type="protein sequence ID" value="RIY35229.1"/>
    <property type="molecule type" value="Genomic_DNA"/>
</dbReference>
<keyword evidence="7 11" id="KW-0238">DNA-binding</keyword>
<dbReference type="EC" id="3.6.1.-" evidence="11"/>
<evidence type="ECO:0000256" key="2">
    <source>
        <dbReference type="ARBA" id="ARBA00022737"/>
    </source>
</evidence>
<evidence type="ECO:0000313" key="14">
    <source>
        <dbReference type="EMBL" id="RIY35229.1"/>
    </source>
</evidence>
<comment type="similarity">
    <text evidence="10 11">Belongs to the ABC transporter superfamily. ABCF family. Uup subfamily.</text>
</comment>
<keyword evidence="11" id="KW-0175">Coiled coil</keyword>
<dbReference type="SMART" id="SM00382">
    <property type="entry name" value="AAA"/>
    <property type="match status" value="2"/>
</dbReference>
<evidence type="ECO:0000256" key="10">
    <source>
        <dbReference type="ARBA" id="ARBA00061478"/>
    </source>
</evidence>
<dbReference type="GO" id="GO:0043022">
    <property type="term" value="F:ribosome binding"/>
    <property type="evidence" value="ECO:0007669"/>
    <property type="project" value="UniProtKB-UniRule"/>
</dbReference>
<dbReference type="InterPro" id="IPR051309">
    <property type="entry name" value="ABCF_ATPase"/>
</dbReference>
<dbReference type="FunFam" id="3.40.50.300:FF:000011">
    <property type="entry name" value="Putative ABC transporter ATP-binding component"/>
    <property type="match status" value="1"/>
</dbReference>
<dbReference type="InterPro" id="IPR027417">
    <property type="entry name" value="P-loop_NTPase"/>
</dbReference>
<dbReference type="InterPro" id="IPR037118">
    <property type="entry name" value="Val-tRNA_synth_C_sf"/>
</dbReference>
<dbReference type="GO" id="GO:0006281">
    <property type="term" value="P:DNA repair"/>
    <property type="evidence" value="ECO:0007669"/>
    <property type="project" value="UniProtKB-KW"/>
</dbReference>
<dbReference type="InterPro" id="IPR032781">
    <property type="entry name" value="ABC_tran_Xtn"/>
</dbReference>
<keyword evidence="4 11" id="KW-0227">DNA damage</keyword>
<evidence type="ECO:0000256" key="5">
    <source>
        <dbReference type="ARBA" id="ARBA00022801"/>
    </source>
</evidence>
<dbReference type="PANTHER" id="PTHR42855">
    <property type="entry name" value="ABC TRANSPORTER ATP-BINDING SUBUNIT"/>
    <property type="match status" value="1"/>
</dbReference>
<comment type="function">
    <text evidence="11">Probably plays a role in ribosome assembly or function. May be involved in resolution of branched DNA intermediates that result from template switching in postreplication gaps. Binds DNA and has ATPase activity.</text>
</comment>
<dbReference type="AlphaFoldDB" id="A0A3A1YDA6"/>
<dbReference type="Proteomes" id="UP000265964">
    <property type="component" value="Unassembled WGS sequence"/>
</dbReference>
<dbReference type="GO" id="GO:0005737">
    <property type="term" value="C:cytoplasm"/>
    <property type="evidence" value="ECO:0007669"/>
    <property type="project" value="UniProtKB-SubCell"/>
</dbReference>
<dbReference type="GO" id="GO:0016887">
    <property type="term" value="F:ATP hydrolysis activity"/>
    <property type="evidence" value="ECO:0007669"/>
    <property type="project" value="UniProtKB-UniRule"/>
</dbReference>
<evidence type="ECO:0000256" key="4">
    <source>
        <dbReference type="ARBA" id="ARBA00022763"/>
    </source>
</evidence>
<organism evidence="14 15">
    <name type="scientific">Psittacicella gerlachiana</name>
    <dbReference type="NCBI Taxonomy" id="2028574"/>
    <lineage>
        <taxon>Bacteria</taxon>
        <taxon>Pseudomonadati</taxon>
        <taxon>Pseudomonadota</taxon>
        <taxon>Gammaproteobacteria</taxon>
        <taxon>Pasteurellales</taxon>
        <taxon>Psittacicellaceae</taxon>
        <taxon>Psittacicella</taxon>
    </lineage>
</organism>
<evidence type="ECO:0000256" key="11">
    <source>
        <dbReference type="HAMAP-Rule" id="MF_00848"/>
    </source>
</evidence>
<dbReference type="Pfam" id="PF12848">
    <property type="entry name" value="ABC_tran_Xtn"/>
    <property type="match status" value="1"/>
</dbReference>
<dbReference type="Pfam" id="PF00005">
    <property type="entry name" value="ABC_tran"/>
    <property type="match status" value="2"/>
</dbReference>
<dbReference type="Gene3D" id="3.40.50.300">
    <property type="entry name" value="P-loop containing nucleotide triphosphate hydrolases"/>
    <property type="match status" value="2"/>
</dbReference>
<comment type="caution">
    <text evidence="14">The sequence shown here is derived from an EMBL/GenBank/DDBJ whole genome shotgun (WGS) entry which is preliminary data.</text>
</comment>
<accession>A0A3A1YDA6</accession>